<evidence type="ECO:0000259" key="1">
    <source>
        <dbReference type="Pfam" id="PF01796"/>
    </source>
</evidence>
<dbReference type="PANTHER" id="PTHR34075">
    <property type="entry name" value="BLR3430 PROTEIN"/>
    <property type="match status" value="1"/>
</dbReference>
<comment type="caution">
    <text evidence="2">The sequence shown here is derived from an EMBL/GenBank/DDBJ whole genome shotgun (WGS) entry which is preliminary data.</text>
</comment>
<sequence length="100" mass="11415">MISPVKIWRNQKKIREILNQNGNIVSFTQVFVPPQGFESQAPYVVAIVKLESGRRYTAQLVDYDKKNLRVGQKVVTVLRRTRSAGDEGIIPYGIKFKPLI</sequence>
<reference evidence="2 3" key="1">
    <citation type="journal article" date="2015" name="Nature">
        <title>rRNA introns, odd ribosomes, and small enigmatic genomes across a large radiation of phyla.</title>
        <authorList>
            <person name="Brown C.T."/>
            <person name="Hug L.A."/>
            <person name="Thomas B.C."/>
            <person name="Sharon I."/>
            <person name="Castelle C.J."/>
            <person name="Singh A."/>
            <person name="Wilkins M.J."/>
            <person name="Williams K.H."/>
            <person name="Banfield J.F."/>
        </authorList>
    </citation>
    <scope>NUCLEOTIDE SEQUENCE [LARGE SCALE GENOMIC DNA]</scope>
</reference>
<gene>
    <name evidence="2" type="ORF">UV73_C0004G0023</name>
</gene>
<proteinExistence type="predicted"/>
<dbReference type="STRING" id="1618443.UV73_C0004G0023"/>
<dbReference type="InterPro" id="IPR012340">
    <property type="entry name" value="NA-bd_OB-fold"/>
</dbReference>
<organism evidence="2 3">
    <name type="scientific">Candidatus Gottesmanbacteria bacterium GW2011_GWA2_43_14</name>
    <dbReference type="NCBI Taxonomy" id="1618443"/>
    <lineage>
        <taxon>Bacteria</taxon>
        <taxon>Candidatus Gottesmaniibacteriota</taxon>
    </lineage>
</organism>
<dbReference type="SUPFAM" id="SSF50249">
    <property type="entry name" value="Nucleic acid-binding proteins"/>
    <property type="match status" value="1"/>
</dbReference>
<evidence type="ECO:0000313" key="2">
    <source>
        <dbReference type="EMBL" id="KKS97881.1"/>
    </source>
</evidence>
<accession>A0A0G1FS81</accession>
<dbReference type="PANTHER" id="PTHR34075:SF5">
    <property type="entry name" value="BLR3430 PROTEIN"/>
    <property type="match status" value="1"/>
</dbReference>
<dbReference type="InterPro" id="IPR052513">
    <property type="entry name" value="Thioester_dehydratase-like"/>
</dbReference>
<evidence type="ECO:0000313" key="3">
    <source>
        <dbReference type="Proteomes" id="UP000034894"/>
    </source>
</evidence>
<protein>
    <recommendedName>
        <fullName evidence="1">ChsH2 C-terminal OB-fold domain-containing protein</fullName>
    </recommendedName>
</protein>
<feature type="domain" description="ChsH2 C-terminal OB-fold" evidence="1">
    <location>
        <begin position="20"/>
        <end position="77"/>
    </location>
</feature>
<dbReference type="EMBL" id="LCFP01000004">
    <property type="protein sequence ID" value="KKS97881.1"/>
    <property type="molecule type" value="Genomic_DNA"/>
</dbReference>
<dbReference type="AlphaFoldDB" id="A0A0G1FS81"/>
<dbReference type="InterPro" id="IPR002878">
    <property type="entry name" value="ChsH2_C"/>
</dbReference>
<dbReference type="Pfam" id="PF01796">
    <property type="entry name" value="OB_ChsH2_C"/>
    <property type="match status" value="1"/>
</dbReference>
<dbReference type="Proteomes" id="UP000034894">
    <property type="component" value="Unassembled WGS sequence"/>
</dbReference>
<name>A0A0G1FS81_9BACT</name>